<dbReference type="VEuPathDB" id="VectorBase:ACMO_011771"/>
<dbReference type="PANTHER" id="PTHR11324">
    <property type="entry name" value="IL16-RELATED"/>
    <property type="match status" value="1"/>
</dbReference>
<feature type="region of interest" description="Disordered" evidence="1">
    <location>
        <begin position="2115"/>
        <end position="2149"/>
    </location>
</feature>
<feature type="compositionally biased region" description="Pro residues" evidence="1">
    <location>
        <begin position="2122"/>
        <end position="2142"/>
    </location>
</feature>
<dbReference type="InterPro" id="IPR001478">
    <property type="entry name" value="PDZ"/>
</dbReference>
<keyword evidence="4" id="KW-1185">Reference proteome</keyword>
<protein>
    <submittedName>
        <fullName evidence="3">PDZ domain-containing protein</fullName>
    </submittedName>
</protein>
<feature type="compositionally biased region" description="Polar residues" evidence="1">
    <location>
        <begin position="2270"/>
        <end position="2281"/>
    </location>
</feature>
<feature type="compositionally biased region" description="Low complexity" evidence="1">
    <location>
        <begin position="1326"/>
        <end position="1351"/>
    </location>
</feature>
<feature type="compositionally biased region" description="Low complexity" evidence="1">
    <location>
        <begin position="1881"/>
        <end position="1913"/>
    </location>
</feature>
<feature type="compositionally biased region" description="Acidic residues" evidence="1">
    <location>
        <begin position="887"/>
        <end position="907"/>
    </location>
</feature>
<feature type="compositionally biased region" description="Pro residues" evidence="1">
    <location>
        <begin position="1808"/>
        <end position="1817"/>
    </location>
</feature>
<name>A0A6E8W2M2_ANOCL</name>
<dbReference type="PANTHER" id="PTHR11324:SF16">
    <property type="entry name" value="PDZ DOMAIN-CONTAINING PROTEIN 2"/>
    <property type="match status" value="1"/>
</dbReference>
<dbReference type="EnsemblMetazoa" id="ACON011384-RB">
    <property type="protein sequence ID" value="ACON011384-PB"/>
    <property type="gene ID" value="ACON011384"/>
</dbReference>
<feature type="compositionally biased region" description="Polar residues" evidence="1">
    <location>
        <begin position="1767"/>
        <end position="1781"/>
    </location>
</feature>
<reference evidence="3" key="2">
    <citation type="submission" date="2020-05" db="UniProtKB">
        <authorList>
            <consortium name="EnsemblMetazoa"/>
        </authorList>
    </citation>
    <scope>IDENTIFICATION</scope>
    <source>
        <strain evidence="3">Ngousso</strain>
    </source>
</reference>
<proteinExistence type="predicted"/>
<feature type="compositionally biased region" description="Basic and acidic residues" evidence="1">
    <location>
        <begin position="937"/>
        <end position="954"/>
    </location>
</feature>
<feature type="region of interest" description="Disordered" evidence="1">
    <location>
        <begin position="2169"/>
        <end position="2207"/>
    </location>
</feature>
<feature type="region of interest" description="Disordered" evidence="1">
    <location>
        <begin position="1462"/>
        <end position="1481"/>
    </location>
</feature>
<feature type="region of interest" description="Disordered" evidence="1">
    <location>
        <begin position="2244"/>
        <end position="2288"/>
    </location>
</feature>
<evidence type="ECO:0000313" key="4">
    <source>
        <dbReference type="Proteomes" id="UP001105220"/>
    </source>
</evidence>
<feature type="region of interest" description="Disordered" evidence="1">
    <location>
        <begin position="1322"/>
        <end position="1351"/>
    </location>
</feature>
<feature type="region of interest" description="Disordered" evidence="1">
    <location>
        <begin position="2088"/>
        <end position="2107"/>
    </location>
</feature>
<feature type="compositionally biased region" description="Basic and acidic residues" evidence="1">
    <location>
        <begin position="912"/>
        <end position="921"/>
    </location>
</feature>
<organism evidence="3 4">
    <name type="scientific">Anopheles coluzzii</name>
    <name type="common">African malaria mosquito</name>
    <dbReference type="NCBI Taxonomy" id="1518534"/>
    <lineage>
        <taxon>Eukaryota</taxon>
        <taxon>Metazoa</taxon>
        <taxon>Ecdysozoa</taxon>
        <taxon>Arthropoda</taxon>
        <taxon>Hexapoda</taxon>
        <taxon>Insecta</taxon>
        <taxon>Pterygota</taxon>
        <taxon>Neoptera</taxon>
        <taxon>Endopterygota</taxon>
        <taxon>Diptera</taxon>
        <taxon>Nematocera</taxon>
        <taxon>Culicoidea</taxon>
        <taxon>Culicidae</taxon>
        <taxon>Anophelinae</taxon>
        <taxon>Anopheles</taxon>
    </lineage>
</organism>
<feature type="region of interest" description="Disordered" evidence="1">
    <location>
        <begin position="804"/>
        <end position="954"/>
    </location>
</feature>
<sequence length="2582" mass="272287">MEKYVTVVSVDDQLLSPIVPPPIDPVVIVASSGTSADRAVELSNLNGLAKVANGSTEQQPMAQQQQDEPLDDSQFVTVLSINHGQHGRQQSAPEVVLVYRLPGERLGFGLKFQGGTKSNEKIQRLFIQSCAENSPASRVQASWGHLREGDEILEIDGVSVCRMTRIECVKCLKDSNVAIKLLVRNGEGKVQNFYGGDAMGAMGGGVSSSENGGVGGGAGGGGGEIPERKGAPPPPPPVPPRKLNKRKQATVEQQNASSAADASAGPPSKQGPGTAQAISGPASSEPPPPDAESYSNLFAADDISDLISESDDTASTISTVVDKFSICSSLSSEDYTIPSHGGPAGIGQSAELAKALKPFTLLEQEFNLESSKFETTNLFTFKPPPAANGSNVVQLEVLAEKPAVPAAAGGEYENVTIMKVDENRNYENVTVPYGPYENVTIQTVQPYENMVLTRGAVAGRPRQQSGNEPASPPATTEPSSGVYENVELKAQTVAAVVVPPRPLPRQGAVVEPKKRAPIPVPIPIVVPPPRLKPAKPAQNGSGGAQQQQQASVEPSPAVNAPLGSEFNTVQSWLQEATEVIHECALTERGEEAPAEEKAPPPVEAVAKQPPAATDLPRLIDFHPKVSVPLKALEEEMEAIAAPPASPVRFDGGGEQLSQALVEGDELVSGGSGGGGRFELPPSEAVVRKCIKILSSEDHTYIESSSSDEEEEERRYGRSEDEDDRTSSSLSREATTPEQFLSGDGYSDEDGEKLGPPEIVSGGPSEAYFNFPWTSNLLPPIGEVEEEFSSLEHQHNGPIVIINTAEETVINDTNNNQQRERKKPPIDDEPPPPMLPHSSVPSTKIVITGHRIEAMMSAGENIGNDQNQMAAAGEPEDSVNGDQVSMMDEGEEEEEEDQDAVDSDDSLEVDSGTIERRSDNGMKKLQQVESRVVQPAEGEQHTESDEKVNNNTVADKKVPADPVLISVSGGEIEPTSTCVDGSVTPHVNGGVETSHQVPEAIDGPMEQQASAGTSGEMEQMQMETVDEPSSDAGSVPAKSANETTASGELEAVDADNSVSNIDAFCGDVDIVVGDTVESDFEELVKAQVEPLDVEDSSEQIQQIHERIIVGIERAVSEEEMEVEEGDVKVLLEPLENGDVSAEVKTLVDPPSDDGDGDVVVESVATPAAPAAEEQEQRGDAVVVEDEKETKQEPGTEIHPTEQESGHIASSGLATGIVDSSSEGLTVFANNNNNNNAKNHSVTDADSDKSSTAAAAAPGSVTSMDSMNNVVTTTTTVTAIASTVHQLIPSAAPSAAAAAPTAPTNGGKVVAAAPPAFSRLPPDGHEFPPNFTEPTTTTTTTATNGNSSSGVNGPTTVGPVTAMTIMNGAGVTVVAAPPVLAKSNDKHSSFNDDLPDLPKSHPPPVPRKVTTAANAGDTFRKPPPFPTRSSSIAESMLSRKELPQAYQSLQSVFEQRRRSVDVPDHNGKAAAPSLPPSGRISLVGSNWRKDEKSEKSVRDKIAMFSSAADAEGGVAPVPQQHAATTTAANNPSALLPASRKFSKDFTKSSENLLGSSARDTGSRKALEAIETYATLRKKAHSVEHLDEVDRGVAASTATVANETPYKAKFSLETSKPVVLGKAYSVENLNPANRSSDTVLKPSTNGIENGSKILSRTTSFSGYSNGNSLATIASSPAASVGGSTNSLTALQNNTPAASDERWKSSISSLLEQRKKSMSKLRGLVIPEKVPEAEVLPETRIIGLPIIKSKDSEIILSSAKPPSAATDAYSRRTSTLPMPPKTSLSSLTASTIVARSVAAIEPELPAFRKPLVVPPLPPAKPPRTSLVYPPKSGSTDCLRSTEDDDESDDGDGDESDSVLSSRVSSPPVSPVAPAAPVEKYALTRTLSSETNTSITSSNSTLTSSSGSQASCSSVGSTPTVDISRKLSKSSSSEASMNRKNVLASAKSRNGRGDLKIEDVVGNGKSKRYEDGDSTDGYEEEERRKSKSKPRSSLTNGKGASYEQERKELTHYKVVDSVDGSSIVDKVIKVASYVEVVSDLEDSSIVEEPIVASSTVAVPVVTEKLPAEKKISHENGGSMSDLAKWVRHEAARTISHKPEAESNSKTGTPTVGKIVGALGARGERKQQPPPPTPPRTVPPPPTEPVPVPVRRELRSSVETKKLNLAEIRKSFESKSANSTIIPTPGKQPVMKEQQHHHAAPPATTPPTAPSVAAVPAPQTAVVAPPATPPVHATPKTTTNNGHDRFSSWDSLASSSSGVSSLQTNSLGMGRGAPNCTGSSQTLQSTPSDYGSFSSLGSSHSLITPQDLQLIIEEADPPLATPEAFVVVLQRETPESSIGITLAGGSDYEAKEITIHKILTNSPADRDGRLRKGDRILSINGLSMRGLTHRESLSVLKTPRPEVVMVITRSKSLVLDTLTKLKRPSMGSLSSLAEKSEIATEYERKLKIQHKASRSLDLDHLDVASNEAESVFDGTASEDGLLSADDVSKCSSSNATDNVPEGCRMVEINKDGAGLGFSIEGGYDSPAGNKPLIIKKIFMGGAAEKSGLLRAGEEIVAINDISIAKMTRIQVWNMMKKLPNGGVRITLK</sequence>
<feature type="region of interest" description="Disordered" evidence="1">
    <location>
        <begin position="1000"/>
        <end position="1044"/>
    </location>
</feature>
<feature type="compositionally biased region" description="Acidic residues" evidence="1">
    <location>
        <begin position="1838"/>
        <end position="1852"/>
    </location>
</feature>
<feature type="region of interest" description="Disordered" evidence="1">
    <location>
        <begin position="1757"/>
        <end position="1781"/>
    </location>
</feature>
<feature type="region of interest" description="Disordered" evidence="1">
    <location>
        <begin position="459"/>
        <end position="480"/>
    </location>
</feature>
<dbReference type="SUPFAM" id="SSF50156">
    <property type="entry name" value="PDZ domain-like"/>
    <property type="match status" value="3"/>
</dbReference>
<feature type="compositionally biased region" description="Basic and acidic residues" evidence="1">
    <location>
        <begin position="2088"/>
        <end position="2097"/>
    </location>
</feature>
<dbReference type="Gene3D" id="2.30.42.10">
    <property type="match status" value="3"/>
</dbReference>
<feature type="domain" description="PDZ" evidence="2">
    <location>
        <begin position="2320"/>
        <end position="2405"/>
    </location>
</feature>
<feature type="compositionally biased region" description="Gly residues" evidence="1">
    <location>
        <begin position="205"/>
        <end position="224"/>
    </location>
</feature>
<reference key="1">
    <citation type="journal article" date="2019" name="Genes (Basel)">
        <title>A High-Quality De novo Genome Assembly from a Single Mosquito Using PacBio Sequencing.</title>
        <authorList>
            <person name="Kingan S.B."/>
            <person name="Heaton H."/>
            <person name="Cudini J."/>
            <person name="Lambert C.C."/>
            <person name="Baybayan P."/>
            <person name="Galvin B.D."/>
            <person name="Durbin R."/>
            <person name="Korlach J."/>
            <person name="Lawniczak M.K.N."/>
        </authorList>
    </citation>
    <scope>NUCLEOTIDE SEQUENCE [LARGE SCALE GENOMIC DNA]</scope>
    <source>
        <strain>Mali-NIH</strain>
    </source>
</reference>
<evidence type="ECO:0000259" key="2">
    <source>
        <dbReference type="PROSITE" id="PS50106"/>
    </source>
</evidence>
<dbReference type="VEuPathDB" id="VectorBase:ACON2_030583"/>
<feature type="compositionally biased region" description="Basic and acidic residues" evidence="1">
    <location>
        <begin position="1186"/>
        <end position="1203"/>
    </location>
</feature>
<dbReference type="SMART" id="SM00228">
    <property type="entry name" value="PDZ"/>
    <property type="match status" value="3"/>
</dbReference>
<feature type="domain" description="PDZ" evidence="2">
    <location>
        <begin position="2499"/>
        <end position="2571"/>
    </location>
</feature>
<dbReference type="VEuPathDB" id="VectorBase:ACON011384"/>
<feature type="region of interest" description="Disordered" evidence="1">
    <location>
        <begin position="1226"/>
        <end position="1264"/>
    </location>
</feature>
<feature type="domain" description="PDZ" evidence="2">
    <location>
        <begin position="94"/>
        <end position="187"/>
    </location>
</feature>
<feature type="region of interest" description="Disordered" evidence="1">
    <location>
        <begin position="699"/>
        <end position="760"/>
    </location>
</feature>
<feature type="region of interest" description="Disordered" evidence="1">
    <location>
        <begin position="519"/>
        <end position="563"/>
    </location>
</feature>
<dbReference type="CDD" id="cd00136">
    <property type="entry name" value="PDZ_canonical"/>
    <property type="match status" value="1"/>
</dbReference>
<feature type="region of interest" description="Disordered" evidence="1">
    <location>
        <begin position="1382"/>
        <end position="1404"/>
    </location>
</feature>
<feature type="compositionally biased region" description="Pro residues" evidence="1">
    <location>
        <begin position="519"/>
        <end position="531"/>
    </location>
</feature>
<accession>A0A6E8W2M2</accession>
<dbReference type="Proteomes" id="UP001105220">
    <property type="component" value="Unplaced"/>
</dbReference>
<feature type="compositionally biased region" description="Low complexity" evidence="1">
    <location>
        <begin position="2244"/>
        <end position="2261"/>
    </location>
</feature>
<dbReference type="InterPro" id="IPR036034">
    <property type="entry name" value="PDZ_sf"/>
</dbReference>
<feature type="region of interest" description="Disordered" evidence="1">
    <location>
        <begin position="1805"/>
        <end position="1999"/>
    </location>
</feature>
<feature type="compositionally biased region" description="Low complexity" evidence="1">
    <location>
        <begin position="1853"/>
        <end position="1873"/>
    </location>
</feature>
<feature type="region of interest" description="Disordered" evidence="1">
    <location>
        <begin position="1165"/>
        <end position="1206"/>
    </location>
</feature>
<feature type="region of interest" description="Disordered" evidence="1">
    <location>
        <begin position="205"/>
        <end position="295"/>
    </location>
</feature>
<feature type="compositionally biased region" description="Pro residues" evidence="1">
    <location>
        <begin position="231"/>
        <end position="240"/>
    </location>
</feature>
<feature type="compositionally biased region" description="Low complexity" evidence="1">
    <location>
        <begin position="1248"/>
        <end position="1261"/>
    </location>
</feature>
<evidence type="ECO:0000256" key="1">
    <source>
        <dbReference type="SAM" id="MobiDB-lite"/>
    </source>
</evidence>
<dbReference type="Pfam" id="PF00595">
    <property type="entry name" value="PDZ"/>
    <property type="match status" value="3"/>
</dbReference>
<dbReference type="PROSITE" id="PS50106">
    <property type="entry name" value="PDZ"/>
    <property type="match status" value="3"/>
</dbReference>
<evidence type="ECO:0000313" key="3">
    <source>
        <dbReference type="EnsemblMetazoa" id="ACON011384-PB"/>
    </source>
</evidence>